<evidence type="ECO:0000256" key="4">
    <source>
        <dbReference type="ARBA" id="ARBA00014035"/>
    </source>
</evidence>
<comment type="similarity">
    <text evidence="2 10">Belongs to the LolA family.</text>
</comment>
<dbReference type="InterPro" id="IPR018323">
    <property type="entry name" value="OM_lipoprot_carrier_LolA_Pbac"/>
</dbReference>
<feature type="signal peptide" evidence="10">
    <location>
        <begin position="1"/>
        <end position="30"/>
    </location>
</feature>
<evidence type="ECO:0000256" key="8">
    <source>
        <dbReference type="ARBA" id="ARBA00022927"/>
    </source>
</evidence>
<dbReference type="Pfam" id="PF03548">
    <property type="entry name" value="LolA"/>
    <property type="match status" value="1"/>
</dbReference>
<dbReference type="SUPFAM" id="SSF89392">
    <property type="entry name" value="Prokaryotic lipoproteins and lipoprotein localization factors"/>
    <property type="match status" value="1"/>
</dbReference>
<keyword evidence="11" id="KW-0449">Lipoprotein</keyword>
<gene>
    <name evidence="10 11" type="primary">lolA</name>
    <name evidence="11" type="ORF">H8792_008320</name>
</gene>
<comment type="subunit">
    <text evidence="3 10">Monomer.</text>
</comment>
<keyword evidence="12" id="KW-1185">Reference proteome</keyword>
<sequence length="214" mass="25094" precursor="true">MSFLIRKKACTKWAIASLFSLAFFSQSAWANAQVLQDYVNQLKTFSADFEQIQPNEELFQLNQSFGHFKLQRPGKLMWEYKRPQEQRIVVDGKNLWVFDKDLEQVTVRPIEDVKSEIPLSWLLYSERIEDKFTIVDAGQRKGMQWYNLAPKEATYFQSIEVGLKDGHMQEVWLYQGPDNITKVRFKNIEENTPLSPEQFRFKVPYGVDVIGQPS</sequence>
<keyword evidence="9 10" id="KW-0143">Chaperone</keyword>
<keyword evidence="6 10" id="KW-0732">Signal</keyword>
<dbReference type="PANTHER" id="PTHR35869:SF1">
    <property type="entry name" value="OUTER-MEMBRANE LIPOPROTEIN CARRIER PROTEIN"/>
    <property type="match status" value="1"/>
</dbReference>
<evidence type="ECO:0000313" key="11">
    <source>
        <dbReference type="EMBL" id="MBF6058343.1"/>
    </source>
</evidence>
<dbReference type="CDD" id="cd16325">
    <property type="entry name" value="LolA"/>
    <property type="match status" value="1"/>
</dbReference>
<dbReference type="Gene3D" id="2.50.20.10">
    <property type="entry name" value="Lipoprotein localisation LolA/LolB/LppX"/>
    <property type="match status" value="1"/>
</dbReference>
<reference evidence="11 12" key="1">
    <citation type="submission" date="2020-11" db="EMBL/GenBank/DDBJ databases">
        <title>Sulfur oxidizing isolate from Hospital Hole Sinkhole.</title>
        <authorList>
            <person name="Scott K.M."/>
        </authorList>
    </citation>
    <scope>NUCLEOTIDE SEQUENCE [LARGE SCALE GENOMIC DNA]</scope>
    <source>
        <strain evidence="11 12">HH1</strain>
    </source>
</reference>
<evidence type="ECO:0000313" key="12">
    <source>
        <dbReference type="Proteomes" id="UP001193680"/>
    </source>
</evidence>
<proteinExistence type="inferred from homology"/>
<dbReference type="HAMAP" id="MF_00240">
    <property type="entry name" value="LolA"/>
    <property type="match status" value="1"/>
</dbReference>
<dbReference type="Proteomes" id="UP001193680">
    <property type="component" value="Unassembled WGS sequence"/>
</dbReference>
<dbReference type="RefSeq" id="WP_185978488.1">
    <property type="nucleotide sequence ID" value="NZ_JACBGI020000016.1"/>
</dbReference>
<dbReference type="NCBIfam" id="TIGR00547">
    <property type="entry name" value="lolA"/>
    <property type="match status" value="1"/>
</dbReference>
<dbReference type="InterPro" id="IPR029046">
    <property type="entry name" value="LolA/LolB/LppX"/>
</dbReference>
<evidence type="ECO:0000256" key="5">
    <source>
        <dbReference type="ARBA" id="ARBA00022448"/>
    </source>
</evidence>
<evidence type="ECO:0000256" key="9">
    <source>
        <dbReference type="ARBA" id="ARBA00023186"/>
    </source>
</evidence>
<comment type="caution">
    <text evidence="11">The sequence shown here is derived from an EMBL/GenBank/DDBJ whole genome shotgun (WGS) entry which is preliminary data.</text>
</comment>
<name>A0ABS0BZ33_9GAMM</name>
<organism evidence="11 12">
    <name type="scientific">Thiomicrorhabdus heinhorstiae</name>
    <dbReference type="NCBI Taxonomy" id="2748010"/>
    <lineage>
        <taxon>Bacteria</taxon>
        <taxon>Pseudomonadati</taxon>
        <taxon>Pseudomonadota</taxon>
        <taxon>Gammaproteobacteria</taxon>
        <taxon>Thiotrichales</taxon>
        <taxon>Piscirickettsiaceae</taxon>
        <taxon>Thiomicrorhabdus</taxon>
    </lineage>
</organism>
<comment type="subcellular location">
    <subcellularLocation>
        <location evidence="1 10">Periplasm</location>
    </subcellularLocation>
</comment>
<evidence type="ECO:0000256" key="10">
    <source>
        <dbReference type="HAMAP-Rule" id="MF_00240"/>
    </source>
</evidence>
<dbReference type="InterPro" id="IPR004564">
    <property type="entry name" value="OM_lipoprot_carrier_LolA-like"/>
</dbReference>
<dbReference type="PANTHER" id="PTHR35869">
    <property type="entry name" value="OUTER-MEMBRANE LIPOPROTEIN CARRIER PROTEIN"/>
    <property type="match status" value="1"/>
</dbReference>
<keyword evidence="8 10" id="KW-0653">Protein transport</keyword>
<keyword evidence="7 10" id="KW-0574">Periplasm</keyword>
<evidence type="ECO:0000256" key="3">
    <source>
        <dbReference type="ARBA" id="ARBA00011245"/>
    </source>
</evidence>
<dbReference type="EMBL" id="JACBGI020000016">
    <property type="protein sequence ID" value="MBF6058343.1"/>
    <property type="molecule type" value="Genomic_DNA"/>
</dbReference>
<feature type="chain" id="PRO_5044913392" description="Outer-membrane lipoprotein carrier protein" evidence="10">
    <location>
        <begin position="31"/>
        <end position="214"/>
    </location>
</feature>
<keyword evidence="5 10" id="KW-0813">Transport</keyword>
<evidence type="ECO:0000256" key="2">
    <source>
        <dbReference type="ARBA" id="ARBA00007615"/>
    </source>
</evidence>
<comment type="function">
    <text evidence="10">Participates in the translocation of lipoproteins from the inner membrane to the outer membrane. Only forms a complex with a lipoprotein if the residue after the N-terminal Cys is not an aspartate (The Asp acts as a targeting signal to indicate that the lipoprotein should stay in the inner membrane).</text>
</comment>
<accession>A0ABS0BZ33</accession>
<evidence type="ECO:0000256" key="1">
    <source>
        <dbReference type="ARBA" id="ARBA00004418"/>
    </source>
</evidence>
<evidence type="ECO:0000256" key="7">
    <source>
        <dbReference type="ARBA" id="ARBA00022764"/>
    </source>
</evidence>
<evidence type="ECO:0000256" key="6">
    <source>
        <dbReference type="ARBA" id="ARBA00022729"/>
    </source>
</evidence>
<protein>
    <recommendedName>
        <fullName evidence="4 10">Outer-membrane lipoprotein carrier protein</fullName>
    </recommendedName>
</protein>